<dbReference type="EMBL" id="UYRU01091531">
    <property type="protein sequence ID" value="VDN37714.1"/>
    <property type="molecule type" value="Genomic_DNA"/>
</dbReference>
<dbReference type="Proteomes" id="UP000281553">
    <property type="component" value="Unassembled WGS sequence"/>
</dbReference>
<accession>A0A3P7N5I9</accession>
<protein>
    <submittedName>
        <fullName evidence="1">Uncharacterized protein</fullName>
    </submittedName>
</protein>
<keyword evidence="2" id="KW-1185">Reference proteome</keyword>
<gene>
    <name evidence="1" type="ORF">DILT_LOCUS17396</name>
</gene>
<name>A0A3P7N5I9_DIBLA</name>
<evidence type="ECO:0000313" key="2">
    <source>
        <dbReference type="Proteomes" id="UP000281553"/>
    </source>
</evidence>
<dbReference type="AlphaFoldDB" id="A0A3P7N5I9"/>
<sequence length="320" mass="35735">MPATEEMNFGFQRADIHKRTTDHEVRAPERQSADYGLKKSGITAVPLQIPLEGASHMGRMDGQNIGYDMKDTKGMNSGFQKTDILKRTTDDELRAPEGPFADYFFKGSSIIAAPLQIPLEGAPHVGSSVVGKEDYEMLATEKMNFVFRKTDAPKRTTDDALRVSERPSIAYIVDESNLITAPSVYPLAAETYYDMDIRNNARKAGGFQKCPQAYAGVFGASHLIPPKNYRGPDNTEVSNSMLVSGRRHVVDMRRESGGYSYDFGYDSKPLSSDLRGCPPKLKKKTTDSENLKNNWNFRRTHALGRHTQAEKSGFIDMENF</sequence>
<proteinExistence type="predicted"/>
<organism evidence="1 2">
    <name type="scientific">Dibothriocephalus latus</name>
    <name type="common">Fish tapeworm</name>
    <name type="synonym">Diphyllobothrium latum</name>
    <dbReference type="NCBI Taxonomy" id="60516"/>
    <lineage>
        <taxon>Eukaryota</taxon>
        <taxon>Metazoa</taxon>
        <taxon>Spiralia</taxon>
        <taxon>Lophotrochozoa</taxon>
        <taxon>Platyhelminthes</taxon>
        <taxon>Cestoda</taxon>
        <taxon>Eucestoda</taxon>
        <taxon>Diphyllobothriidea</taxon>
        <taxon>Diphyllobothriidae</taxon>
        <taxon>Dibothriocephalus</taxon>
    </lineage>
</organism>
<reference evidence="1 2" key="1">
    <citation type="submission" date="2018-11" db="EMBL/GenBank/DDBJ databases">
        <authorList>
            <consortium name="Pathogen Informatics"/>
        </authorList>
    </citation>
    <scope>NUCLEOTIDE SEQUENCE [LARGE SCALE GENOMIC DNA]</scope>
</reference>
<evidence type="ECO:0000313" key="1">
    <source>
        <dbReference type="EMBL" id="VDN37714.1"/>
    </source>
</evidence>